<protein>
    <submittedName>
        <fullName evidence="3">Uncharacterized protein with von Willebrand factor type A (VWA) domain</fullName>
    </submittedName>
</protein>
<accession>A0ABR9JU70</accession>
<feature type="domain" description="VWFA" evidence="2">
    <location>
        <begin position="515"/>
        <end position="697"/>
    </location>
</feature>
<reference evidence="3 4" key="1">
    <citation type="submission" date="2020-10" db="EMBL/GenBank/DDBJ databases">
        <title>Sequencing the genomes of 1000 actinobacteria strains.</title>
        <authorList>
            <person name="Klenk H.-P."/>
        </authorList>
    </citation>
    <scope>NUCLEOTIDE SEQUENCE [LARGE SCALE GENOMIC DNA]</scope>
    <source>
        <strain evidence="3 4">DSM 46744</strain>
    </source>
</reference>
<dbReference type="EMBL" id="JADBDZ010000001">
    <property type="protein sequence ID" value="MBE1534112.1"/>
    <property type="molecule type" value="Genomic_DNA"/>
</dbReference>
<feature type="region of interest" description="Disordered" evidence="1">
    <location>
        <begin position="391"/>
        <end position="419"/>
    </location>
</feature>
<evidence type="ECO:0000259" key="2">
    <source>
        <dbReference type="SMART" id="SM00327"/>
    </source>
</evidence>
<dbReference type="InterPro" id="IPR002035">
    <property type="entry name" value="VWF_A"/>
</dbReference>
<dbReference type="InterPro" id="IPR036465">
    <property type="entry name" value="vWFA_dom_sf"/>
</dbReference>
<proteinExistence type="predicted"/>
<evidence type="ECO:0000256" key="1">
    <source>
        <dbReference type="SAM" id="MobiDB-lite"/>
    </source>
</evidence>
<dbReference type="SMART" id="SM00327">
    <property type="entry name" value="VWA"/>
    <property type="match status" value="1"/>
</dbReference>
<evidence type="ECO:0000313" key="4">
    <source>
        <dbReference type="Proteomes" id="UP000627838"/>
    </source>
</evidence>
<feature type="compositionally biased region" description="Basic and acidic residues" evidence="1">
    <location>
        <begin position="472"/>
        <end position="489"/>
    </location>
</feature>
<name>A0ABR9JU70_9ACTN</name>
<organism evidence="3 4">
    <name type="scientific">Actinomadura algeriensis</name>
    <dbReference type="NCBI Taxonomy" id="1679523"/>
    <lineage>
        <taxon>Bacteria</taxon>
        <taxon>Bacillati</taxon>
        <taxon>Actinomycetota</taxon>
        <taxon>Actinomycetes</taxon>
        <taxon>Streptosporangiales</taxon>
        <taxon>Thermomonosporaceae</taxon>
        <taxon>Actinomadura</taxon>
    </lineage>
</organism>
<evidence type="ECO:0000313" key="3">
    <source>
        <dbReference type="EMBL" id="MBE1534112.1"/>
    </source>
</evidence>
<dbReference type="CDD" id="cd00198">
    <property type="entry name" value="vWFA"/>
    <property type="match status" value="1"/>
</dbReference>
<dbReference type="Gene3D" id="3.40.50.410">
    <property type="entry name" value="von Willebrand factor, type A domain"/>
    <property type="match status" value="1"/>
</dbReference>
<gene>
    <name evidence="3" type="ORF">H4W34_003945</name>
</gene>
<dbReference type="Proteomes" id="UP000627838">
    <property type="component" value="Unassembled WGS sequence"/>
</dbReference>
<keyword evidence="4" id="KW-1185">Reference proteome</keyword>
<dbReference type="RefSeq" id="WP_192760544.1">
    <property type="nucleotide sequence ID" value="NZ_JADBDZ010000001.1"/>
</dbReference>
<feature type="region of interest" description="Disordered" evidence="1">
    <location>
        <begin position="461"/>
        <end position="495"/>
    </location>
</feature>
<comment type="caution">
    <text evidence="3">The sequence shown here is derived from an EMBL/GenBank/DDBJ whole genome shotgun (WGS) entry which is preliminary data.</text>
</comment>
<dbReference type="SUPFAM" id="SSF53300">
    <property type="entry name" value="vWA-like"/>
    <property type="match status" value="1"/>
</dbReference>
<sequence length="704" mass="78173">MSRYRYGAYEDGPDPLAPPYDVRAALDAVGDAVLDGTRPGDALRDLLRRGLPGAEGRRGLDDMLREVRERRRALRDRGRLDGTLEQARALLDTAIGQERAELFPDPSDDARLREAELDTLPDDTSQAVRRLSNYEWRSGAARETFEKLKDLLRSEVLDAQFQGMKQALQSQDPAQMQRVKDMMSALNRMLEKDARGEHTQEDFDRFMDEYGEFFPDRPENLEELVDALARRAAAMDRLLASLSPEQRAELAGLMEQAMQDAGLAMEMSRLGDALRTRRPDLGWGGAEQMTGDDPLGVGDATSALAELADLAELEAALGQEYPGARLDDVDEDAVRRALGRRAVDDLQALRRIEAELEKQGYLRRNRGKLELTPKAVRRLGETALRRVFSQLAAGRQGDHDQRDAGQAGELTGSSRPWRFGDEQPLDVVRTVGNAVRRGAMAGPVARVVEPAPAEVTDLVDGARADVPPGDRVTGDRVPGDRVTGDRVPGDRVPGPRPVRLGVDDFEVHETERRTGAAVCLLVDLSYSMVLRGTWAAAKQTTLALHTLVTSKFPQDAIQIIGFSNYARTLHPTEMAGLDWDMVQGTNLHHALMIAGRHLDRHPDFEPIVLVVTDGEPTAHLRPDGRSLFDYPPSTETLVLTLAEVDKMTRRGAGMNFFMLADDRRLVSFVEEVARRNGGRVFAPDAQRLGEYVVSDYLRVRRGRR</sequence>